<name>A0A1E5IPM6_SHECO</name>
<comment type="caution">
    <text evidence="1">The sequence shown here is derived from an EMBL/GenBank/DDBJ whole genome shotgun (WGS) entry which is preliminary data.</text>
</comment>
<dbReference type="STRING" id="23.BEL05_05660"/>
<evidence type="ECO:0000313" key="2">
    <source>
        <dbReference type="Proteomes" id="UP000095230"/>
    </source>
</evidence>
<accession>A0A1E5IPM6</accession>
<proteinExistence type="predicted"/>
<dbReference type="AlphaFoldDB" id="A0A1E5IPM6"/>
<organism evidence="1 2">
    <name type="scientific">Shewanella colwelliana</name>
    <name type="common">Alteromonas colwelliana</name>
    <dbReference type="NCBI Taxonomy" id="23"/>
    <lineage>
        <taxon>Bacteria</taxon>
        <taxon>Pseudomonadati</taxon>
        <taxon>Pseudomonadota</taxon>
        <taxon>Gammaproteobacteria</taxon>
        <taxon>Alteromonadales</taxon>
        <taxon>Shewanellaceae</taxon>
        <taxon>Shewanella</taxon>
    </lineage>
</organism>
<dbReference type="EMBL" id="MCBT01000048">
    <property type="protein sequence ID" value="OEG72456.1"/>
    <property type="molecule type" value="Genomic_DNA"/>
</dbReference>
<sequence length="95" mass="10938">MDYLVPIESYIEGLSEADTRHKIERDCDAIQHDAYLQGHQLDWGGTGVVTDAALAKRDHLLNRLIYYVVRVHKEDDTHFNLDDWLAVLGVEVFDI</sequence>
<reference evidence="1 2" key="1">
    <citation type="submission" date="2016-07" db="EMBL/GenBank/DDBJ databases">
        <title>Whole-genome of two Shewanella species isolated from a digestive organ of sea cucumber Apostichopus japonicus Selenka 1867.</title>
        <authorList>
            <person name="Hong H.-H."/>
            <person name="Choi H."/>
            <person name="Cheon S."/>
            <person name="Oh J.-S."/>
            <person name="Lee H.-G."/>
            <person name="Park C."/>
        </authorList>
    </citation>
    <scope>NUCLEOTIDE SEQUENCE [LARGE SCALE GENOMIC DNA]</scope>
    <source>
        <strain evidence="1 2">CSB03KR</strain>
    </source>
</reference>
<protein>
    <submittedName>
        <fullName evidence="1">Uncharacterized protein</fullName>
    </submittedName>
</protein>
<gene>
    <name evidence="1" type="ORF">BEL05_05660</name>
</gene>
<evidence type="ECO:0000313" key="1">
    <source>
        <dbReference type="EMBL" id="OEG72456.1"/>
    </source>
</evidence>
<dbReference type="RefSeq" id="WP_069672223.1">
    <property type="nucleotide sequence ID" value="NZ_MCBT01000048.1"/>
</dbReference>
<dbReference type="Proteomes" id="UP000095230">
    <property type="component" value="Unassembled WGS sequence"/>
</dbReference>